<keyword evidence="2" id="KW-1185">Reference proteome</keyword>
<dbReference type="Proteomes" id="UP001239909">
    <property type="component" value="Unassembled WGS sequence"/>
</dbReference>
<protein>
    <submittedName>
        <fullName evidence="1">Uncharacterized protein</fullName>
    </submittedName>
</protein>
<sequence length="133" mass="14665">MLAGVFAFSVPAAGQPLNGCWHYSDGSVFSTVCFNGSAGGTFNLEYALEDPNQGLVKGSCNGVIEVSEMADPRVVFSVPYQEDACRQEDQVFRVAKRDYTCERTDARKMLCNLTVYYDDGTIFSEAVDIEYAR</sequence>
<accession>A0ABQ6LNR5</accession>
<organism evidence="1 2">
    <name type="scientific">Paralimibaculum aggregatum</name>
    <dbReference type="NCBI Taxonomy" id="3036245"/>
    <lineage>
        <taxon>Bacteria</taxon>
        <taxon>Pseudomonadati</taxon>
        <taxon>Pseudomonadota</taxon>
        <taxon>Alphaproteobacteria</taxon>
        <taxon>Rhodobacterales</taxon>
        <taxon>Paracoccaceae</taxon>
        <taxon>Paralimibaculum</taxon>
    </lineage>
</organism>
<name>A0ABQ6LNR5_9RHOB</name>
<dbReference type="EMBL" id="BSYI01000029">
    <property type="protein sequence ID" value="GMG84086.1"/>
    <property type="molecule type" value="Genomic_DNA"/>
</dbReference>
<reference evidence="1 2" key="1">
    <citation type="submission" date="2023-04" db="EMBL/GenBank/DDBJ databases">
        <title>Marinoamorphus aggregata gen. nov., sp. Nov., isolate from tissue of brittle star Ophioplocus japonicus.</title>
        <authorList>
            <person name="Kawano K."/>
            <person name="Sawayama S."/>
            <person name="Nakagawa S."/>
        </authorList>
    </citation>
    <scope>NUCLEOTIDE SEQUENCE [LARGE SCALE GENOMIC DNA]</scope>
    <source>
        <strain evidence="1 2">NKW23</strain>
    </source>
</reference>
<evidence type="ECO:0000313" key="1">
    <source>
        <dbReference type="EMBL" id="GMG84086.1"/>
    </source>
</evidence>
<proteinExistence type="predicted"/>
<gene>
    <name evidence="1" type="ORF">LNKW23_33000</name>
</gene>
<comment type="caution">
    <text evidence="1">The sequence shown here is derived from an EMBL/GenBank/DDBJ whole genome shotgun (WGS) entry which is preliminary data.</text>
</comment>
<evidence type="ECO:0000313" key="2">
    <source>
        <dbReference type="Proteomes" id="UP001239909"/>
    </source>
</evidence>